<dbReference type="STRING" id="10228.B3S229"/>
<dbReference type="GO" id="GO:0005737">
    <property type="term" value="C:cytoplasm"/>
    <property type="evidence" value="ECO:0000318"/>
    <property type="project" value="GO_Central"/>
</dbReference>
<dbReference type="CDD" id="cd06721">
    <property type="entry name" value="PDZ1_syntenin-like"/>
    <property type="match status" value="1"/>
</dbReference>
<dbReference type="CDD" id="cd06794">
    <property type="entry name" value="PDZ2_syntenin-like"/>
    <property type="match status" value="1"/>
</dbReference>
<accession>B3S229</accession>
<keyword evidence="4" id="KW-1185">Reference proteome</keyword>
<dbReference type="PANTHER" id="PTHR12345">
    <property type="entry name" value="SYNTENIN RELATED"/>
    <property type="match status" value="1"/>
</dbReference>
<dbReference type="CTD" id="6755484"/>
<dbReference type="EMBL" id="DS985247">
    <property type="protein sequence ID" value="EDV23361.1"/>
    <property type="molecule type" value="Genomic_DNA"/>
</dbReference>
<evidence type="ECO:0000313" key="4">
    <source>
        <dbReference type="Proteomes" id="UP000009022"/>
    </source>
</evidence>
<dbReference type="eggNOG" id="KOG0849">
    <property type="taxonomic scope" value="Eukaryota"/>
</dbReference>
<dbReference type="InParanoid" id="B3S229"/>
<gene>
    <name evidence="3" type="ORF">TRIADDRAFT_64065</name>
</gene>
<dbReference type="FunFam" id="2.30.42.10:FF:000043">
    <property type="entry name" value="Syntenin-1 isoform X1"/>
    <property type="match status" value="1"/>
</dbReference>
<dbReference type="InterPro" id="IPR036034">
    <property type="entry name" value="PDZ_sf"/>
</dbReference>
<dbReference type="OMA" id="GIHEYQD"/>
<dbReference type="PhylomeDB" id="B3S229"/>
<dbReference type="HOGENOM" id="CLU_059870_0_0_1"/>
<dbReference type="SMART" id="SM00228">
    <property type="entry name" value="PDZ"/>
    <property type="match status" value="2"/>
</dbReference>
<dbReference type="FunCoup" id="B3S229">
    <property type="interactions" value="1271"/>
</dbReference>
<dbReference type="OrthoDB" id="10059177at2759"/>
<protein>
    <recommendedName>
        <fullName evidence="2">PDZ domain-containing protein</fullName>
    </recommendedName>
</protein>
<dbReference type="PROSITE" id="PS50106">
    <property type="entry name" value="PDZ"/>
    <property type="match status" value="2"/>
</dbReference>
<dbReference type="KEGG" id="tad:TRIADDRAFT_64065"/>
<evidence type="ECO:0000256" key="1">
    <source>
        <dbReference type="ARBA" id="ARBA00022737"/>
    </source>
</evidence>
<dbReference type="Proteomes" id="UP000009022">
    <property type="component" value="Unassembled WGS sequence"/>
</dbReference>
<dbReference type="Pfam" id="PF00595">
    <property type="entry name" value="PDZ"/>
    <property type="match status" value="2"/>
</dbReference>
<dbReference type="InterPro" id="IPR051230">
    <property type="entry name" value="APP-Binding"/>
</dbReference>
<dbReference type="PANTHER" id="PTHR12345:SF3">
    <property type="entry name" value="PDZ DOMAIN-CONTAINING PROTEIN"/>
    <property type="match status" value="1"/>
</dbReference>
<proteinExistence type="predicted"/>
<feature type="domain" description="PDZ" evidence="2">
    <location>
        <begin position="202"/>
        <end position="277"/>
    </location>
</feature>
<dbReference type="AlphaFoldDB" id="B3S229"/>
<dbReference type="Gene3D" id="2.30.42.10">
    <property type="match status" value="2"/>
</dbReference>
<dbReference type="InterPro" id="IPR001478">
    <property type="entry name" value="PDZ"/>
</dbReference>
<name>B3S229_TRIAD</name>
<dbReference type="GeneID" id="6755484"/>
<evidence type="ECO:0000313" key="3">
    <source>
        <dbReference type="EMBL" id="EDV23361.1"/>
    </source>
</evidence>
<dbReference type="RefSeq" id="XP_002114271.1">
    <property type="nucleotide sequence ID" value="XM_002114235.1"/>
</dbReference>
<keyword evidence="1" id="KW-0677">Repeat</keyword>
<feature type="domain" description="PDZ" evidence="2">
    <location>
        <begin position="118"/>
        <end position="197"/>
    </location>
</feature>
<dbReference type="SUPFAM" id="SSF50156">
    <property type="entry name" value="PDZ domain-like"/>
    <property type="match status" value="2"/>
</dbReference>
<evidence type="ECO:0000259" key="2">
    <source>
        <dbReference type="PROSITE" id="PS50106"/>
    </source>
</evidence>
<reference evidence="3 4" key="1">
    <citation type="journal article" date="2008" name="Nature">
        <title>The Trichoplax genome and the nature of placozoans.</title>
        <authorList>
            <person name="Srivastava M."/>
            <person name="Begovic E."/>
            <person name="Chapman J."/>
            <person name="Putnam N.H."/>
            <person name="Hellsten U."/>
            <person name="Kawashima T."/>
            <person name="Kuo A."/>
            <person name="Mitros T."/>
            <person name="Salamov A."/>
            <person name="Carpenter M.L."/>
            <person name="Signorovitch A.Y."/>
            <person name="Moreno M.A."/>
            <person name="Kamm K."/>
            <person name="Grimwood J."/>
            <person name="Schmutz J."/>
            <person name="Shapiro H."/>
            <person name="Grigoriev I.V."/>
            <person name="Buss L.W."/>
            <person name="Schierwater B."/>
            <person name="Dellaporta S.L."/>
            <person name="Rokhsar D.S."/>
        </authorList>
    </citation>
    <scope>NUCLEOTIDE SEQUENCE [LARGE SCALE GENOMIC DNA]</scope>
    <source>
        <strain evidence="3 4">Grell-BS-1999</strain>
    </source>
</reference>
<sequence>MSSLYPSLEDMKVDQMIQAQAAVNAAQQAPAPPALPAGQAPIPGSIPTNRTPSLYPSLQEYMGLDLTNVPPEVQQQMLPTNVNNQVAVPANTNRQVVAPVSGDAVGIRRAEVKQGIRMVILAKDNKNKLGLRVRNVNNGIFVQFVSANSAAAMGGLRFGDQILQINGQNLAGLSTDKAMKFFKNATSDRIELAVRDRPFERTITLQKNSDGNIGFVFKNGKVTHIVKDSSAARNGILTEHNLVEVDGQNVVGMKDKDIGKIFQACGRTVTVTIIPTFIFDHIMKHMASSLVKKQMDHSIPEI</sequence>
<organism evidence="3 4">
    <name type="scientific">Trichoplax adhaerens</name>
    <name type="common">Trichoplax reptans</name>
    <dbReference type="NCBI Taxonomy" id="10228"/>
    <lineage>
        <taxon>Eukaryota</taxon>
        <taxon>Metazoa</taxon>
        <taxon>Placozoa</taxon>
        <taxon>Uniplacotomia</taxon>
        <taxon>Trichoplacea</taxon>
        <taxon>Trichoplacidae</taxon>
        <taxon>Trichoplax</taxon>
    </lineage>
</organism>
<dbReference type="GO" id="GO:0005886">
    <property type="term" value="C:plasma membrane"/>
    <property type="evidence" value="ECO:0000318"/>
    <property type="project" value="GO_Central"/>
</dbReference>